<dbReference type="Gene3D" id="1.10.1420.10">
    <property type="match status" value="1"/>
</dbReference>
<evidence type="ECO:0000256" key="1">
    <source>
        <dbReference type="ARBA" id="ARBA00006271"/>
    </source>
</evidence>
<dbReference type="PANTHER" id="PTHR11361">
    <property type="entry name" value="DNA MISMATCH REPAIR PROTEIN MUTS FAMILY MEMBER"/>
    <property type="match status" value="1"/>
</dbReference>
<evidence type="ECO:0000256" key="2">
    <source>
        <dbReference type="ARBA" id="ARBA00022741"/>
    </source>
</evidence>
<evidence type="ECO:0000313" key="7">
    <source>
        <dbReference type="EMBL" id="GIL64826.1"/>
    </source>
</evidence>
<dbReference type="PANTHER" id="PTHR11361:SF20">
    <property type="entry name" value="MUTS PROTEIN HOMOLOG 5"/>
    <property type="match status" value="1"/>
</dbReference>
<evidence type="ECO:0000256" key="3">
    <source>
        <dbReference type="ARBA" id="ARBA00022840"/>
    </source>
</evidence>
<comment type="similarity">
    <text evidence="1">Belongs to the DNA mismatch repair MutS family.</text>
</comment>
<dbReference type="GO" id="GO:0005524">
    <property type="term" value="F:ATP binding"/>
    <property type="evidence" value="ECO:0007669"/>
    <property type="project" value="UniProtKB-KW"/>
</dbReference>
<dbReference type="Gene3D" id="3.40.50.300">
    <property type="entry name" value="P-loop containing nucleotide triphosphate hydrolases"/>
    <property type="match status" value="1"/>
</dbReference>
<evidence type="ECO:0000256" key="5">
    <source>
        <dbReference type="SAM" id="MobiDB-lite"/>
    </source>
</evidence>
<accession>A0A8J4F8W7</accession>
<comment type="caution">
    <text evidence="7">The sequence shown here is derived from an EMBL/GenBank/DDBJ whole genome shotgun (WGS) entry which is preliminary data.</text>
</comment>
<feature type="non-terminal residue" evidence="7">
    <location>
        <position position="1"/>
    </location>
</feature>
<dbReference type="AlphaFoldDB" id="A0A8J4F8W7"/>
<dbReference type="InterPro" id="IPR027417">
    <property type="entry name" value="P-loop_NTPase"/>
</dbReference>
<keyword evidence="3" id="KW-0067">ATP-binding</keyword>
<name>A0A8J4F8W7_9CHLO</name>
<dbReference type="EMBL" id="BNCO01000070">
    <property type="protein sequence ID" value="GIL64826.1"/>
    <property type="molecule type" value="Genomic_DNA"/>
</dbReference>
<dbReference type="PROSITE" id="PS00486">
    <property type="entry name" value="DNA_MISMATCH_REPAIR_2"/>
    <property type="match status" value="1"/>
</dbReference>
<dbReference type="InterPro" id="IPR036187">
    <property type="entry name" value="DNA_mismatch_repair_MutS_sf"/>
</dbReference>
<feature type="region of interest" description="Disordered" evidence="5">
    <location>
        <begin position="91"/>
        <end position="114"/>
    </location>
</feature>
<feature type="domain" description="DNA mismatch repair proteins mutS family" evidence="6">
    <location>
        <begin position="336"/>
        <end position="352"/>
    </location>
</feature>
<protein>
    <recommendedName>
        <fullName evidence="6">DNA mismatch repair proteins mutS family domain-containing protein</fullName>
    </recommendedName>
</protein>
<dbReference type="SMART" id="SM00534">
    <property type="entry name" value="MUTSac"/>
    <property type="match status" value="1"/>
</dbReference>
<evidence type="ECO:0000256" key="4">
    <source>
        <dbReference type="ARBA" id="ARBA00023125"/>
    </source>
</evidence>
<gene>
    <name evidence="7" type="ORF">Vafri_18656</name>
</gene>
<dbReference type="Pfam" id="PF00488">
    <property type="entry name" value="MutS_V"/>
    <property type="match status" value="2"/>
</dbReference>
<dbReference type="GO" id="GO:0051026">
    <property type="term" value="P:chiasma assembly"/>
    <property type="evidence" value="ECO:0007669"/>
    <property type="project" value="TreeGrafter"/>
</dbReference>
<dbReference type="SUPFAM" id="SSF48334">
    <property type="entry name" value="DNA repair protein MutS, domain III"/>
    <property type="match status" value="1"/>
</dbReference>
<evidence type="ECO:0000259" key="6">
    <source>
        <dbReference type="PROSITE" id="PS00486"/>
    </source>
</evidence>
<organism evidence="7 8">
    <name type="scientific">Volvox africanus</name>
    <dbReference type="NCBI Taxonomy" id="51714"/>
    <lineage>
        <taxon>Eukaryota</taxon>
        <taxon>Viridiplantae</taxon>
        <taxon>Chlorophyta</taxon>
        <taxon>core chlorophytes</taxon>
        <taxon>Chlorophyceae</taxon>
        <taxon>CS clade</taxon>
        <taxon>Chlamydomonadales</taxon>
        <taxon>Volvocaceae</taxon>
        <taxon>Volvox</taxon>
    </lineage>
</organism>
<dbReference type="Proteomes" id="UP000747399">
    <property type="component" value="Unassembled WGS sequence"/>
</dbReference>
<dbReference type="GO" id="GO:0030983">
    <property type="term" value="F:mismatched DNA binding"/>
    <property type="evidence" value="ECO:0007669"/>
    <property type="project" value="InterPro"/>
</dbReference>
<keyword evidence="8" id="KW-1185">Reference proteome</keyword>
<keyword evidence="2" id="KW-0547">Nucleotide-binding</keyword>
<reference evidence="7" key="1">
    <citation type="journal article" date="2021" name="Proc. Natl. Acad. Sci. U.S.A.">
        <title>Three genomes in the algal genus Volvox reveal the fate of a haploid sex-determining region after a transition to homothallism.</title>
        <authorList>
            <person name="Yamamoto K."/>
            <person name="Hamaji T."/>
            <person name="Kawai-Toyooka H."/>
            <person name="Matsuzaki R."/>
            <person name="Takahashi F."/>
            <person name="Nishimura Y."/>
            <person name="Kawachi M."/>
            <person name="Noguchi H."/>
            <person name="Minakuchi Y."/>
            <person name="Umen J.G."/>
            <person name="Toyoda A."/>
            <person name="Nozaki H."/>
        </authorList>
    </citation>
    <scope>NUCLEOTIDE SEQUENCE</scope>
    <source>
        <strain evidence="7">NIES-3780</strain>
    </source>
</reference>
<keyword evidence="4" id="KW-0238">DNA-binding</keyword>
<feature type="region of interest" description="Disordered" evidence="5">
    <location>
        <begin position="374"/>
        <end position="395"/>
    </location>
</feature>
<dbReference type="GO" id="GO:0140664">
    <property type="term" value="F:ATP-dependent DNA damage sensor activity"/>
    <property type="evidence" value="ECO:0007669"/>
    <property type="project" value="InterPro"/>
</dbReference>
<dbReference type="InterPro" id="IPR045076">
    <property type="entry name" value="MutS"/>
</dbReference>
<sequence>NLVIAAGLCPELDRIKATYRSLPGHLSQVVASELQRVPRYVARQNMGHLWSVLYLPQVGFVMRVQGQQLSADVLDALPDYELAFEGSAGLDEEWAPGPHDGDAADSLTHGPGSGLDNKGHANWAAFYRTTATRELNDRFGDLQYRIQDLEATLVAEMVGRILRQFGPRLQRAAAAVAELDCLVALAALAADGGPGGAPYCRPQLTTDNMLSIVNGRHPLAETVVETYIPFTTTMNQDRGRLQVVTGPNASGKSCYARAVALIVFLAHLGAYVPADSATIGLADRIAVRSAACAAAVAVPTAPPGGVLAAGGGVRPSTFMADMAQVSSMLRHATCRTLLVLDEFGKGTLAADGGGLTASLLNHFATGIIEAPEASTSDGAAGEIQKPSWDGDTDPRVSGDAAPLIALPPRLILCTHFHEIFRPGVLSPSPQLAFLQMEVLSDPRVVATHGSAVGADASSYGTRSGRLPPPPPLPLHYSSHRHQQQQAVGMDEHVFLYRLVSGQCSASFGVHCARLAGLDEAVCRRALEIISAQQSGGVVSRSLRALSSPQVLLNVRRLRQLQASATLDGPERDAALRRLLQRDAEEAQAAAGAEAVGM</sequence>
<dbReference type="InterPro" id="IPR000432">
    <property type="entry name" value="DNA_mismatch_repair_MutS_C"/>
</dbReference>
<dbReference type="GO" id="GO:0005634">
    <property type="term" value="C:nucleus"/>
    <property type="evidence" value="ECO:0007669"/>
    <property type="project" value="TreeGrafter"/>
</dbReference>
<dbReference type="SUPFAM" id="SSF52540">
    <property type="entry name" value="P-loop containing nucleoside triphosphate hydrolases"/>
    <property type="match status" value="1"/>
</dbReference>
<proteinExistence type="inferred from homology"/>
<dbReference type="GO" id="GO:0006298">
    <property type="term" value="P:mismatch repair"/>
    <property type="evidence" value="ECO:0007669"/>
    <property type="project" value="InterPro"/>
</dbReference>
<evidence type="ECO:0000313" key="8">
    <source>
        <dbReference type="Proteomes" id="UP000747399"/>
    </source>
</evidence>